<accession>A0ABW3UJM3</accession>
<comment type="caution">
    <text evidence="2">The sequence shown here is derived from an EMBL/GenBank/DDBJ whole genome shotgun (WGS) entry which is preliminary data.</text>
</comment>
<evidence type="ECO:0000313" key="2">
    <source>
        <dbReference type="EMBL" id="MFD1220642.1"/>
    </source>
</evidence>
<protein>
    <submittedName>
        <fullName evidence="2">Lasso peptide biosynthesis B2 protein</fullName>
    </submittedName>
</protein>
<dbReference type="InterPro" id="IPR032708">
    <property type="entry name" value="McjB_C"/>
</dbReference>
<evidence type="ECO:0000259" key="1">
    <source>
        <dbReference type="Pfam" id="PF13471"/>
    </source>
</evidence>
<organism evidence="2 3">
    <name type="scientific">Paenibacillus vulneris</name>
    <dbReference type="NCBI Taxonomy" id="1133364"/>
    <lineage>
        <taxon>Bacteria</taxon>
        <taxon>Bacillati</taxon>
        <taxon>Bacillota</taxon>
        <taxon>Bacilli</taxon>
        <taxon>Bacillales</taxon>
        <taxon>Paenibacillaceae</taxon>
        <taxon>Paenibacillus</taxon>
    </lineage>
</organism>
<keyword evidence="3" id="KW-1185">Reference proteome</keyword>
<dbReference type="NCBIfam" id="NF033537">
    <property type="entry name" value="lasso_biosyn_B2"/>
    <property type="match status" value="1"/>
</dbReference>
<sequence>MGLAGNVRKFLRLDLATMLLATEALFYLGWARVLVAMPFAKVAPSLGASMEETTHLETDSDVDELIKVNSIIRVMSRHTFWESKCLVRAIAALKMLERRGIESTLYLGTARDEQRKMIAHAWLRSGPFYITGAEEMARFQVVGMFAKRISHKGN</sequence>
<gene>
    <name evidence="2" type="ORF">ACFQ4B_10960</name>
</gene>
<proteinExistence type="predicted"/>
<dbReference type="Proteomes" id="UP001597180">
    <property type="component" value="Unassembled WGS sequence"/>
</dbReference>
<feature type="domain" description="Microcin J25-processing protein McjB C-terminal" evidence="1">
    <location>
        <begin position="34"/>
        <end position="142"/>
    </location>
</feature>
<dbReference type="InterPro" id="IPR053521">
    <property type="entry name" value="McjB-like"/>
</dbReference>
<name>A0ABW3UJM3_9BACL</name>
<dbReference type="EMBL" id="JBHTLU010000013">
    <property type="protein sequence ID" value="MFD1220642.1"/>
    <property type="molecule type" value="Genomic_DNA"/>
</dbReference>
<dbReference type="RefSeq" id="WP_377739904.1">
    <property type="nucleotide sequence ID" value="NZ_BAABJG010000006.1"/>
</dbReference>
<evidence type="ECO:0000313" key="3">
    <source>
        <dbReference type="Proteomes" id="UP001597180"/>
    </source>
</evidence>
<dbReference type="Pfam" id="PF13471">
    <property type="entry name" value="Transglut_core3"/>
    <property type="match status" value="1"/>
</dbReference>
<reference evidence="3" key="1">
    <citation type="journal article" date="2019" name="Int. J. Syst. Evol. Microbiol.">
        <title>The Global Catalogue of Microorganisms (GCM) 10K type strain sequencing project: providing services to taxonomists for standard genome sequencing and annotation.</title>
        <authorList>
            <consortium name="The Broad Institute Genomics Platform"/>
            <consortium name="The Broad Institute Genome Sequencing Center for Infectious Disease"/>
            <person name="Wu L."/>
            <person name="Ma J."/>
        </authorList>
    </citation>
    <scope>NUCLEOTIDE SEQUENCE [LARGE SCALE GENOMIC DNA]</scope>
    <source>
        <strain evidence="3">CCUG 53270</strain>
    </source>
</reference>